<feature type="transmembrane region" description="Helical" evidence="5">
    <location>
        <begin position="181"/>
        <end position="203"/>
    </location>
</feature>
<accession>A0A1N7CUC5</accession>
<dbReference type="Proteomes" id="UP000186914">
    <property type="component" value="Unassembled WGS sequence"/>
</dbReference>
<keyword evidence="3 5" id="KW-1133">Transmembrane helix</keyword>
<evidence type="ECO:0000256" key="3">
    <source>
        <dbReference type="ARBA" id="ARBA00022989"/>
    </source>
</evidence>
<evidence type="ECO:0000256" key="4">
    <source>
        <dbReference type="ARBA" id="ARBA00023136"/>
    </source>
</evidence>
<keyword evidence="4 5" id="KW-0472">Membrane</keyword>
<feature type="transmembrane region" description="Helical" evidence="5">
    <location>
        <begin position="140"/>
        <end position="161"/>
    </location>
</feature>
<feature type="transmembrane region" description="Helical" evidence="5">
    <location>
        <begin position="248"/>
        <end position="265"/>
    </location>
</feature>
<protein>
    <submittedName>
        <fullName evidence="6">Zinc transporter, ZIP family</fullName>
    </submittedName>
</protein>
<dbReference type="InterPro" id="IPR003689">
    <property type="entry name" value="ZIP"/>
</dbReference>
<dbReference type="AlphaFoldDB" id="A0A1N7CUC5"/>
<feature type="transmembrane region" description="Helical" evidence="5">
    <location>
        <begin position="71"/>
        <end position="90"/>
    </location>
</feature>
<name>A0A1N7CUC5_9EURY</name>
<dbReference type="GO" id="GO:0016020">
    <property type="term" value="C:membrane"/>
    <property type="evidence" value="ECO:0007669"/>
    <property type="project" value="UniProtKB-SubCell"/>
</dbReference>
<sequence length="266" mass="27954">MAPTEAVVFVFFAALLTDLAAGLGAVPFFFVEDVSDRAYVTLWGFAAGIMLSASLFGLLPEAVDQGPLVEVASGVVVGALLVFGASRLLGEYKFHPQTISEADFRRLVLIVGTLTVHSFPEGVAVGVSFADLNLGMGESILGFSVPILAIFVTTAIALQNIPEGLAVAIPLKTQGISNWKLVGWAVFSSVPQPLAAIVAFYFVQIARQTLSFGLGFAAGAMLFLVAYELLPEARTRGQNLPGQGHREIVVGFTIGVALMSPLLIVG</sequence>
<evidence type="ECO:0000256" key="5">
    <source>
        <dbReference type="SAM" id="Phobius"/>
    </source>
</evidence>
<evidence type="ECO:0000256" key="1">
    <source>
        <dbReference type="ARBA" id="ARBA00004141"/>
    </source>
</evidence>
<dbReference type="OrthoDB" id="339454at2157"/>
<keyword evidence="7" id="KW-1185">Reference proteome</keyword>
<dbReference type="Pfam" id="PF02535">
    <property type="entry name" value="Zip"/>
    <property type="match status" value="1"/>
</dbReference>
<evidence type="ECO:0000313" key="7">
    <source>
        <dbReference type="Proteomes" id="UP000186914"/>
    </source>
</evidence>
<dbReference type="EMBL" id="FTNO01000003">
    <property type="protein sequence ID" value="SIR67212.1"/>
    <property type="molecule type" value="Genomic_DNA"/>
</dbReference>
<feature type="transmembrane region" description="Helical" evidence="5">
    <location>
        <begin position="209"/>
        <end position="227"/>
    </location>
</feature>
<reference evidence="7" key="1">
    <citation type="submission" date="2017-01" db="EMBL/GenBank/DDBJ databases">
        <authorList>
            <person name="Varghese N."/>
            <person name="Submissions S."/>
        </authorList>
    </citation>
    <scope>NUCLEOTIDE SEQUENCE [LARGE SCALE GENOMIC DNA]</scope>
    <source>
        <strain evidence="7">CGMCC 1.7737</strain>
    </source>
</reference>
<dbReference type="RefSeq" id="WP_076431188.1">
    <property type="nucleotide sequence ID" value="NZ_FTNO01000003.1"/>
</dbReference>
<gene>
    <name evidence="6" type="ORF">SAMN05421858_3261</name>
</gene>
<comment type="subcellular location">
    <subcellularLocation>
        <location evidence="1">Membrane</location>
        <topology evidence="1">Multi-pass membrane protein</topology>
    </subcellularLocation>
</comment>
<evidence type="ECO:0000313" key="6">
    <source>
        <dbReference type="EMBL" id="SIR67212.1"/>
    </source>
</evidence>
<feature type="transmembrane region" description="Helical" evidence="5">
    <location>
        <begin position="38"/>
        <end position="59"/>
    </location>
</feature>
<dbReference type="PANTHER" id="PTHR11040">
    <property type="entry name" value="ZINC/IRON TRANSPORTER"/>
    <property type="match status" value="1"/>
</dbReference>
<feature type="transmembrane region" description="Helical" evidence="5">
    <location>
        <begin position="102"/>
        <end position="120"/>
    </location>
</feature>
<keyword evidence="2 5" id="KW-0812">Transmembrane</keyword>
<feature type="transmembrane region" description="Helical" evidence="5">
    <location>
        <begin position="6"/>
        <end position="31"/>
    </location>
</feature>
<evidence type="ECO:0000256" key="2">
    <source>
        <dbReference type="ARBA" id="ARBA00022692"/>
    </source>
</evidence>
<organism evidence="6 7">
    <name type="scientific">Haladaptatus litoreus</name>
    <dbReference type="NCBI Taxonomy" id="553468"/>
    <lineage>
        <taxon>Archaea</taxon>
        <taxon>Methanobacteriati</taxon>
        <taxon>Methanobacteriota</taxon>
        <taxon>Stenosarchaea group</taxon>
        <taxon>Halobacteria</taxon>
        <taxon>Halobacteriales</taxon>
        <taxon>Haladaptataceae</taxon>
        <taxon>Haladaptatus</taxon>
    </lineage>
</organism>
<proteinExistence type="predicted"/>
<dbReference type="PANTHER" id="PTHR11040:SF70">
    <property type="entry name" value="OS05G0316100 PROTEIN"/>
    <property type="match status" value="1"/>
</dbReference>
<dbReference type="GO" id="GO:0005385">
    <property type="term" value="F:zinc ion transmembrane transporter activity"/>
    <property type="evidence" value="ECO:0007669"/>
    <property type="project" value="TreeGrafter"/>
</dbReference>